<gene>
    <name evidence="2" type="ORF">NBM05_10705</name>
</gene>
<dbReference type="PROSITE" id="PS51186">
    <property type="entry name" value="GNAT"/>
    <property type="match status" value="1"/>
</dbReference>
<dbReference type="GO" id="GO:0016747">
    <property type="term" value="F:acyltransferase activity, transferring groups other than amino-acyl groups"/>
    <property type="evidence" value="ECO:0007669"/>
    <property type="project" value="InterPro"/>
</dbReference>
<accession>A0A9X2KJ36</accession>
<dbReference type="SUPFAM" id="SSF55729">
    <property type="entry name" value="Acyl-CoA N-acyltransferases (Nat)"/>
    <property type="match status" value="1"/>
</dbReference>
<dbReference type="Proteomes" id="UP001139502">
    <property type="component" value="Unassembled WGS sequence"/>
</dbReference>
<name>A0A9X2KJ36_9MICC</name>
<sequence>MTSSDIHSIRRAHWADLSPRTAYALIRLRLEVYVVEQGITEQELDGRELESGSELFWVEAEGLPVSTIRVLEEAPGLRSIGRVATGVEHRGQGLAGALLREAIAAYGSQDIALHAQAYLEEWYGRFGFIRSGAPDMEAGIPHVPMLRPGVGV</sequence>
<dbReference type="AlphaFoldDB" id="A0A9X2KJ36"/>
<organism evidence="2 3">
    <name type="scientific">Rothia santali</name>
    <dbReference type="NCBI Taxonomy" id="2949643"/>
    <lineage>
        <taxon>Bacteria</taxon>
        <taxon>Bacillati</taxon>
        <taxon>Actinomycetota</taxon>
        <taxon>Actinomycetes</taxon>
        <taxon>Micrococcales</taxon>
        <taxon>Micrococcaceae</taxon>
        <taxon>Rothia</taxon>
    </lineage>
</organism>
<dbReference type="Pfam" id="PF13673">
    <property type="entry name" value="Acetyltransf_10"/>
    <property type="match status" value="1"/>
</dbReference>
<dbReference type="EC" id="2.3.1.-" evidence="2"/>
<dbReference type="InterPro" id="IPR000182">
    <property type="entry name" value="GNAT_dom"/>
</dbReference>
<keyword evidence="2" id="KW-0808">Transferase</keyword>
<dbReference type="InterPro" id="IPR016181">
    <property type="entry name" value="Acyl_CoA_acyltransferase"/>
</dbReference>
<dbReference type="Gene3D" id="3.40.630.30">
    <property type="match status" value="1"/>
</dbReference>
<proteinExistence type="predicted"/>
<dbReference type="RefSeq" id="WP_254167165.1">
    <property type="nucleotide sequence ID" value="NZ_JANAFB010000026.1"/>
</dbReference>
<protein>
    <submittedName>
        <fullName evidence="2">GNAT family N-acetyltransferase</fullName>
        <ecNumber evidence="2">2.3.1.-</ecNumber>
    </submittedName>
</protein>
<evidence type="ECO:0000313" key="3">
    <source>
        <dbReference type="Proteomes" id="UP001139502"/>
    </source>
</evidence>
<feature type="domain" description="N-acetyltransferase" evidence="1">
    <location>
        <begin position="12"/>
        <end position="150"/>
    </location>
</feature>
<keyword evidence="3" id="KW-1185">Reference proteome</keyword>
<evidence type="ECO:0000259" key="1">
    <source>
        <dbReference type="PROSITE" id="PS51186"/>
    </source>
</evidence>
<keyword evidence="2" id="KW-0012">Acyltransferase</keyword>
<reference evidence="2" key="1">
    <citation type="submission" date="2022-06" db="EMBL/GenBank/DDBJ databases">
        <title>Rothia sp. isolated from sandalwood seedling.</title>
        <authorList>
            <person name="Tuikhar N."/>
            <person name="Kirdat K."/>
            <person name="Thorat V."/>
            <person name="Swetha P."/>
            <person name="Padma S."/>
            <person name="Sundararaj R."/>
            <person name="Yadav A."/>
        </authorList>
    </citation>
    <scope>NUCLEOTIDE SEQUENCE</scope>
    <source>
        <strain evidence="2">AR01</strain>
    </source>
</reference>
<dbReference type="EMBL" id="JANAFB010000026">
    <property type="protein sequence ID" value="MCP3426459.1"/>
    <property type="molecule type" value="Genomic_DNA"/>
</dbReference>
<evidence type="ECO:0000313" key="2">
    <source>
        <dbReference type="EMBL" id="MCP3426459.1"/>
    </source>
</evidence>
<comment type="caution">
    <text evidence="2">The sequence shown here is derived from an EMBL/GenBank/DDBJ whole genome shotgun (WGS) entry which is preliminary data.</text>
</comment>